<keyword evidence="2" id="KW-1185">Reference proteome</keyword>
<protein>
    <submittedName>
        <fullName evidence="1">Uncharacterized protein</fullName>
    </submittedName>
</protein>
<accession>A0A564Z0S5</accession>
<feature type="non-terminal residue" evidence="1">
    <location>
        <position position="173"/>
    </location>
</feature>
<sequence length="173" mass="20353">MENIRRDRILQRLKNKEVIDDWKVDYRIRKSALSDIYKYKPRENIKEESLNRIRIAPYHINDDEISVMSQYDLEQLKFAPKPGISSTPRPRPRSADSVLKLEMARRNEDKKLIDDVNKQVEFLNLKIENPCLPLSVSDAEADLVNALQLQLRLRNRQNVITQLKMSTHPTAFL</sequence>
<name>A0A564Z0S5_HYMDI</name>
<organism evidence="1 2">
    <name type="scientific">Hymenolepis diminuta</name>
    <name type="common">Rat tapeworm</name>
    <dbReference type="NCBI Taxonomy" id="6216"/>
    <lineage>
        <taxon>Eukaryota</taxon>
        <taxon>Metazoa</taxon>
        <taxon>Spiralia</taxon>
        <taxon>Lophotrochozoa</taxon>
        <taxon>Platyhelminthes</taxon>
        <taxon>Cestoda</taxon>
        <taxon>Eucestoda</taxon>
        <taxon>Cyclophyllidea</taxon>
        <taxon>Hymenolepididae</taxon>
        <taxon>Hymenolepis</taxon>
    </lineage>
</organism>
<evidence type="ECO:0000313" key="2">
    <source>
        <dbReference type="Proteomes" id="UP000321570"/>
    </source>
</evidence>
<dbReference type="EMBL" id="CABIJS010000544">
    <property type="protein sequence ID" value="VUZ53075.1"/>
    <property type="molecule type" value="Genomic_DNA"/>
</dbReference>
<proteinExistence type="predicted"/>
<gene>
    <name evidence="1" type="ORF">WMSIL1_LOCUS11460</name>
</gene>
<dbReference type="Proteomes" id="UP000321570">
    <property type="component" value="Unassembled WGS sequence"/>
</dbReference>
<dbReference type="AlphaFoldDB" id="A0A564Z0S5"/>
<evidence type="ECO:0000313" key="1">
    <source>
        <dbReference type="EMBL" id="VUZ53075.1"/>
    </source>
</evidence>
<reference evidence="1 2" key="1">
    <citation type="submission" date="2019-07" db="EMBL/GenBank/DDBJ databases">
        <authorList>
            <person name="Jastrzebski P J."/>
            <person name="Paukszto L."/>
            <person name="Jastrzebski P J."/>
        </authorList>
    </citation>
    <scope>NUCLEOTIDE SEQUENCE [LARGE SCALE GENOMIC DNA]</scope>
    <source>
        <strain evidence="1 2">WMS-il1</strain>
    </source>
</reference>